<dbReference type="PANTHER" id="PTHR24171">
    <property type="entry name" value="ANKYRIN REPEAT DOMAIN-CONTAINING PROTEIN 39-RELATED"/>
    <property type="match status" value="1"/>
</dbReference>
<dbReference type="EMBL" id="MDYO01000047">
    <property type="protein sequence ID" value="OQD91858.1"/>
    <property type="molecule type" value="Genomic_DNA"/>
</dbReference>
<evidence type="ECO:0000256" key="3">
    <source>
        <dbReference type="PROSITE-ProRule" id="PRU00023"/>
    </source>
</evidence>
<protein>
    <submittedName>
        <fullName evidence="5">Uncharacterized protein</fullName>
    </submittedName>
</protein>
<sequence length="784" mass="85497">MAPLLATLIPRDSRFNPATTSNEFRDQRVHPGDIFSVLLILGGDVVARALAQLADGGLTPFTFSFGWVAYSVSALVSAVGENKLMPQSPDCQCKVINGKNGHIRNNSSWVLGRIVRDFEIWSDLATKKKTRDLLVTKWIEMKARDTDAQKPTRAGLVVTIYKPSDKSPAGVAKRDMVYWSGLLVLVVQLGIAAIPCGLFGDWGILLITVCGNALAIATGLLPQWKKEKWACRTKSKETYVLTRGNGAQHAIVILGNKHGLNLEDLASGQSNIDASTNNLTRIILLILSTLWVLFLIAASGLKTNTWFLLGIGAIGIVQNVFVAGWNRRPENFGIPLDFVDVFGQTKVMETLQDVEKSYHRTSDPSWRGSQRARRSSQLDTLHLAAISGHKVVVELLLKRSADSTPKDKCNWTPRKFAEINGHVGVLKLLDSKDSKSADAISANNDRWTPLNCNAINNKPGIVKVLVGDGAEVYYTEKGQSWTPLLVAIENELGTTIQRLLKVGASVNSMVDKRNTLLHWAAKHGNKVATRLLLDAGADKNAISKDMTPLGYAAKGGHKAVVRQLLDAGADTEIGNMLHQAVLGRHTAVLKQLLDARPYIAYVKKRLHSTLKSDPLHLAVDYGSAAAAGLLIDAGAPVDALNELRQTPLHRAAFLNKSITTRLLLDAGADKDATNSWSRTPLHDAAEHGHKAVLRLLLDANAKKEDKDRLYGRTPLHFAAQWGKTEAVRLLLDAGAIREAKSSELKTPLDYAVEGGHETTAQLLREHCACSGAEARIWSWYGSVN</sequence>
<evidence type="ECO:0000313" key="6">
    <source>
        <dbReference type="Proteomes" id="UP000191612"/>
    </source>
</evidence>
<evidence type="ECO:0000313" key="5">
    <source>
        <dbReference type="EMBL" id="OQD91858.1"/>
    </source>
</evidence>
<dbReference type="Proteomes" id="UP000191612">
    <property type="component" value="Unassembled WGS sequence"/>
</dbReference>
<feature type="transmembrane region" description="Helical" evidence="4">
    <location>
        <begin position="176"/>
        <end position="196"/>
    </location>
</feature>
<proteinExistence type="predicted"/>
<feature type="repeat" description="ANK" evidence="3">
    <location>
        <begin position="643"/>
        <end position="675"/>
    </location>
</feature>
<feature type="transmembrane region" description="Helical" evidence="4">
    <location>
        <begin position="202"/>
        <end position="222"/>
    </location>
</feature>
<feature type="repeat" description="ANK" evidence="3">
    <location>
        <begin position="512"/>
        <end position="544"/>
    </location>
</feature>
<feature type="transmembrane region" description="Helical" evidence="4">
    <location>
        <begin position="306"/>
        <end position="325"/>
    </location>
</feature>
<feature type="repeat" description="ANK" evidence="3">
    <location>
        <begin position="610"/>
        <end position="642"/>
    </location>
</feature>
<keyword evidence="4" id="KW-0472">Membrane</keyword>
<organism evidence="5 6">
    <name type="scientific">Penicillium solitum</name>
    <dbReference type="NCBI Taxonomy" id="60172"/>
    <lineage>
        <taxon>Eukaryota</taxon>
        <taxon>Fungi</taxon>
        <taxon>Dikarya</taxon>
        <taxon>Ascomycota</taxon>
        <taxon>Pezizomycotina</taxon>
        <taxon>Eurotiomycetes</taxon>
        <taxon>Eurotiomycetidae</taxon>
        <taxon>Eurotiales</taxon>
        <taxon>Aspergillaceae</taxon>
        <taxon>Penicillium</taxon>
    </lineage>
</organism>
<keyword evidence="2 3" id="KW-0040">ANK repeat</keyword>
<dbReference type="Pfam" id="PF12796">
    <property type="entry name" value="Ank_2"/>
    <property type="match status" value="4"/>
</dbReference>
<dbReference type="InterPro" id="IPR036770">
    <property type="entry name" value="Ankyrin_rpt-contain_sf"/>
</dbReference>
<accession>A0A1V6QRL3</accession>
<dbReference type="PROSITE" id="PS50088">
    <property type="entry name" value="ANK_REPEAT"/>
    <property type="match status" value="7"/>
</dbReference>
<comment type="caution">
    <text evidence="5">The sequence shown here is derived from an EMBL/GenBank/DDBJ whole genome shotgun (WGS) entry which is preliminary data.</text>
</comment>
<keyword evidence="1" id="KW-0677">Repeat</keyword>
<feature type="repeat" description="ANK" evidence="3">
    <location>
        <begin position="676"/>
        <end position="708"/>
    </location>
</feature>
<evidence type="ECO:0000256" key="4">
    <source>
        <dbReference type="SAM" id="Phobius"/>
    </source>
</evidence>
<gene>
    <name evidence="5" type="ORF">PENSOL_c047G10439</name>
</gene>
<keyword evidence="4" id="KW-0812">Transmembrane</keyword>
<keyword evidence="6" id="KW-1185">Reference proteome</keyword>
<dbReference type="SMART" id="SM00248">
    <property type="entry name" value="ANK"/>
    <property type="match status" value="11"/>
</dbReference>
<evidence type="ECO:0000256" key="2">
    <source>
        <dbReference type="ARBA" id="ARBA00023043"/>
    </source>
</evidence>
<name>A0A1V6QRL3_9EURO</name>
<dbReference type="SUPFAM" id="SSF48403">
    <property type="entry name" value="Ankyrin repeat"/>
    <property type="match status" value="1"/>
</dbReference>
<feature type="transmembrane region" description="Helical" evidence="4">
    <location>
        <begin position="282"/>
        <end position="300"/>
    </location>
</feature>
<feature type="repeat" description="ANK" evidence="3">
    <location>
        <begin position="710"/>
        <end position="742"/>
    </location>
</feature>
<feature type="repeat" description="ANK" evidence="3">
    <location>
        <begin position="544"/>
        <end position="576"/>
    </location>
</feature>
<evidence type="ECO:0000256" key="1">
    <source>
        <dbReference type="ARBA" id="ARBA00022737"/>
    </source>
</evidence>
<dbReference type="PROSITE" id="PS50297">
    <property type="entry name" value="ANK_REP_REGION"/>
    <property type="match status" value="7"/>
</dbReference>
<dbReference type="InterPro" id="IPR002110">
    <property type="entry name" value="Ankyrin_rpt"/>
</dbReference>
<keyword evidence="4" id="KW-1133">Transmembrane helix</keyword>
<feature type="repeat" description="ANK" evidence="3">
    <location>
        <begin position="376"/>
        <end position="408"/>
    </location>
</feature>
<dbReference type="STRING" id="60172.A0A1V6QRL3"/>
<dbReference type="AlphaFoldDB" id="A0A1V6QRL3"/>
<reference evidence="6" key="1">
    <citation type="journal article" date="2017" name="Nat. Microbiol.">
        <title>Global analysis of biosynthetic gene clusters reveals vast potential of secondary metabolite production in Penicillium species.</title>
        <authorList>
            <person name="Nielsen J.C."/>
            <person name="Grijseels S."/>
            <person name="Prigent S."/>
            <person name="Ji B."/>
            <person name="Dainat J."/>
            <person name="Nielsen K.F."/>
            <person name="Frisvad J.C."/>
            <person name="Workman M."/>
            <person name="Nielsen J."/>
        </authorList>
    </citation>
    <scope>NUCLEOTIDE SEQUENCE [LARGE SCALE GENOMIC DNA]</scope>
    <source>
        <strain evidence="6">IBT 29525</strain>
    </source>
</reference>
<dbReference type="Gene3D" id="1.25.40.20">
    <property type="entry name" value="Ankyrin repeat-containing domain"/>
    <property type="match status" value="5"/>
</dbReference>